<reference evidence="1 2" key="1">
    <citation type="journal article" date="2022" name="bioRxiv">
        <title>An ancient truncated duplication of the anti-Mullerian hormone receptor type 2 gene is a potential conserved master sex determinant in the Pangasiidae catfish family.</title>
        <authorList>
            <person name="Wen M."/>
            <person name="Pan Q."/>
            <person name="Jouanno E."/>
            <person name="Montfort J."/>
            <person name="Zahm M."/>
            <person name="Cabau C."/>
            <person name="Klopp C."/>
            <person name="Iampietro C."/>
            <person name="Roques C."/>
            <person name="Bouchez O."/>
            <person name="Castinel A."/>
            <person name="Donnadieu C."/>
            <person name="Parrinello H."/>
            <person name="Poncet C."/>
            <person name="Belmonte E."/>
            <person name="Gautier V."/>
            <person name="Avarre J.-C."/>
            <person name="Dugue R."/>
            <person name="Gustiano R."/>
            <person name="Ha T.T.T."/>
            <person name="Campet M."/>
            <person name="Sriphairoj K."/>
            <person name="Ribolli J."/>
            <person name="de Almeida F.L."/>
            <person name="Desvignes T."/>
            <person name="Postlethwait J.H."/>
            <person name="Bucao C.F."/>
            <person name="Robinson-Rechavi M."/>
            <person name="Bobe J."/>
            <person name="Herpin A."/>
            <person name="Guiguen Y."/>
        </authorList>
    </citation>
    <scope>NUCLEOTIDE SEQUENCE [LARGE SCALE GENOMIC DNA]</scope>
    <source>
        <strain evidence="1">YG-Dec2019</strain>
    </source>
</reference>
<organism evidence="1 2">
    <name type="scientific">Pangasianodon gigas</name>
    <name type="common">Mekong giant catfish</name>
    <name type="synonym">Pangasius gigas</name>
    <dbReference type="NCBI Taxonomy" id="30993"/>
    <lineage>
        <taxon>Eukaryota</taxon>
        <taxon>Metazoa</taxon>
        <taxon>Chordata</taxon>
        <taxon>Craniata</taxon>
        <taxon>Vertebrata</taxon>
        <taxon>Euteleostomi</taxon>
        <taxon>Actinopterygii</taxon>
        <taxon>Neopterygii</taxon>
        <taxon>Teleostei</taxon>
        <taxon>Ostariophysi</taxon>
        <taxon>Siluriformes</taxon>
        <taxon>Pangasiidae</taxon>
        <taxon>Pangasianodon</taxon>
    </lineage>
</organism>
<evidence type="ECO:0000313" key="2">
    <source>
        <dbReference type="Proteomes" id="UP000829447"/>
    </source>
</evidence>
<sequence>MRAIQTLFICGVFLFNMVLSELQTQPQCCMKVFANGSVSYTLDQATPEQWISSWTKDNLVIVGEDGDIHGDYVESQIENGYILRQRYSNVVCKLESPENGVCLSAFYFNHILPC</sequence>
<dbReference type="Proteomes" id="UP000829447">
    <property type="component" value="Linkage Group LG1"/>
</dbReference>
<proteinExistence type="predicted"/>
<keyword evidence="2" id="KW-1185">Reference proteome</keyword>
<accession>A0ACC5W487</accession>
<gene>
    <name evidence="1" type="ORF">PGIGA_G00000260</name>
</gene>
<protein>
    <submittedName>
        <fullName evidence="1">Uncharacterized protein</fullName>
    </submittedName>
</protein>
<name>A0ACC5W487_PANGG</name>
<comment type="caution">
    <text evidence="1">The sequence shown here is derived from an EMBL/GenBank/DDBJ whole genome shotgun (WGS) entry which is preliminary data.</text>
</comment>
<dbReference type="EMBL" id="CM040454">
    <property type="protein sequence ID" value="MCI4373916.1"/>
    <property type="molecule type" value="Genomic_DNA"/>
</dbReference>
<evidence type="ECO:0000313" key="1">
    <source>
        <dbReference type="EMBL" id="MCI4373916.1"/>
    </source>
</evidence>